<organism evidence="1 2">
    <name type="scientific">Funneliformis mosseae</name>
    <name type="common">Endomycorrhizal fungus</name>
    <name type="synonym">Glomus mosseae</name>
    <dbReference type="NCBI Taxonomy" id="27381"/>
    <lineage>
        <taxon>Eukaryota</taxon>
        <taxon>Fungi</taxon>
        <taxon>Fungi incertae sedis</taxon>
        <taxon>Mucoromycota</taxon>
        <taxon>Glomeromycotina</taxon>
        <taxon>Glomeromycetes</taxon>
        <taxon>Glomerales</taxon>
        <taxon>Glomeraceae</taxon>
        <taxon>Funneliformis</taxon>
    </lineage>
</organism>
<dbReference type="Proteomes" id="UP000789375">
    <property type="component" value="Unassembled WGS sequence"/>
</dbReference>
<protein>
    <submittedName>
        <fullName evidence="1">2594_t:CDS:1</fullName>
    </submittedName>
</protein>
<reference evidence="1" key="1">
    <citation type="submission" date="2021-06" db="EMBL/GenBank/DDBJ databases">
        <authorList>
            <person name="Kallberg Y."/>
            <person name="Tangrot J."/>
            <person name="Rosling A."/>
        </authorList>
    </citation>
    <scope>NUCLEOTIDE SEQUENCE</scope>
    <source>
        <strain evidence="1">87-6 pot B 2015</strain>
    </source>
</reference>
<evidence type="ECO:0000313" key="2">
    <source>
        <dbReference type="Proteomes" id="UP000789375"/>
    </source>
</evidence>
<accession>A0A9N9FGQ2</accession>
<dbReference type="AlphaFoldDB" id="A0A9N9FGQ2"/>
<comment type="caution">
    <text evidence="1">The sequence shown here is derived from an EMBL/GenBank/DDBJ whole genome shotgun (WGS) entry which is preliminary data.</text>
</comment>
<name>A0A9N9FGQ2_FUNMO</name>
<dbReference type="EMBL" id="CAJVPP010001084">
    <property type="protein sequence ID" value="CAG8532959.1"/>
    <property type="molecule type" value="Genomic_DNA"/>
</dbReference>
<proteinExistence type="predicted"/>
<sequence>MRYQETSVSCTSQMNKSGAVVVVVGNGTDSLAVDLWQKRMYEFIRSEGFTKKTQRDNSKSQNAFMIYRKDLSANAPGGELSGLAGNINLKAFFTSLLRRFTEELLNQVETERRER</sequence>
<gene>
    <name evidence="1" type="ORF">FMOSSE_LOCUS5600</name>
</gene>
<evidence type="ECO:0000313" key="1">
    <source>
        <dbReference type="EMBL" id="CAG8532959.1"/>
    </source>
</evidence>
<keyword evidence="2" id="KW-1185">Reference proteome</keyword>